<evidence type="ECO:0000259" key="6">
    <source>
        <dbReference type="PROSITE" id="PS51000"/>
    </source>
</evidence>
<comment type="caution">
    <text evidence="7">The sequence shown here is derived from an EMBL/GenBank/DDBJ whole genome shotgun (WGS) entry which is preliminary data.</text>
</comment>
<comment type="function">
    <text evidence="5">Repressor of the lactose catabolism operon. Galactose-6-phosphate is the inducer.</text>
</comment>
<dbReference type="SUPFAM" id="SSF46785">
    <property type="entry name" value="Winged helix' DNA-binding domain"/>
    <property type="match status" value="1"/>
</dbReference>
<dbReference type="PRINTS" id="PR00037">
    <property type="entry name" value="HTHLACR"/>
</dbReference>
<organism evidence="7 8">
    <name type="scientific">Georgenia halophila</name>
    <dbReference type="NCBI Taxonomy" id="620889"/>
    <lineage>
        <taxon>Bacteria</taxon>
        <taxon>Bacillati</taxon>
        <taxon>Actinomycetota</taxon>
        <taxon>Actinomycetes</taxon>
        <taxon>Micrococcales</taxon>
        <taxon>Bogoriellaceae</taxon>
        <taxon>Georgenia</taxon>
    </lineage>
</organism>
<protein>
    <recommendedName>
        <fullName evidence="1">Lactose phosphotransferase system repressor</fullName>
    </recommendedName>
</protein>
<evidence type="ECO:0000256" key="1">
    <source>
        <dbReference type="ARBA" id="ARBA00021390"/>
    </source>
</evidence>
<dbReference type="SUPFAM" id="SSF100950">
    <property type="entry name" value="NagB/RpiA/CoA transferase-like"/>
    <property type="match status" value="1"/>
</dbReference>
<dbReference type="InterPro" id="IPR014036">
    <property type="entry name" value="DeoR-like_C"/>
</dbReference>
<keyword evidence="2" id="KW-0678">Repressor</keyword>
<dbReference type="Proteomes" id="UP001500622">
    <property type="component" value="Unassembled WGS sequence"/>
</dbReference>
<sequence>MRASETRREAILDMATELGLASVDDLARRFGVTASTIRRDLAVLSASGRLARTYGGAISTSHLPETSLLQRRNEALDAKRAIAAHCAKLVGDADSAFLDAGSTIAMVARELATSAVEADVTTSSLPVLTHLQSSECLRVQCIGGRLRPLSGGFVGPLAEMSVSRMTFDIAFVSADGVSARYGLCEADLEQTRFKELVAARSRAVYVLAHAAKLNHEPFDAWTHLGAQWTLVTDTDADPGVIDQFRAAGVDVVLAADNGTR</sequence>
<keyword evidence="4" id="KW-0804">Transcription</keyword>
<keyword evidence="8" id="KW-1185">Reference proteome</keyword>
<gene>
    <name evidence="7" type="ORF">GCM10023169_29750</name>
</gene>
<evidence type="ECO:0000313" key="8">
    <source>
        <dbReference type="Proteomes" id="UP001500622"/>
    </source>
</evidence>
<evidence type="ECO:0000256" key="2">
    <source>
        <dbReference type="ARBA" id="ARBA00022491"/>
    </source>
</evidence>
<dbReference type="InterPro" id="IPR036390">
    <property type="entry name" value="WH_DNA-bd_sf"/>
</dbReference>
<dbReference type="InterPro" id="IPR050313">
    <property type="entry name" value="Carb_Metab_HTH_regulators"/>
</dbReference>
<proteinExistence type="predicted"/>
<dbReference type="SMART" id="SM01134">
    <property type="entry name" value="DeoRC"/>
    <property type="match status" value="1"/>
</dbReference>
<evidence type="ECO:0000313" key="7">
    <source>
        <dbReference type="EMBL" id="GAA4428540.1"/>
    </source>
</evidence>
<evidence type="ECO:0000256" key="3">
    <source>
        <dbReference type="ARBA" id="ARBA00023015"/>
    </source>
</evidence>
<dbReference type="InterPro" id="IPR001034">
    <property type="entry name" value="DeoR_HTH"/>
</dbReference>
<dbReference type="Gene3D" id="3.40.50.1360">
    <property type="match status" value="1"/>
</dbReference>
<dbReference type="EMBL" id="BAABGN010000012">
    <property type="protein sequence ID" value="GAA4428540.1"/>
    <property type="molecule type" value="Genomic_DNA"/>
</dbReference>
<dbReference type="Pfam" id="PF08220">
    <property type="entry name" value="HTH_DeoR"/>
    <property type="match status" value="1"/>
</dbReference>
<accession>A0ABP8LGK6</accession>
<dbReference type="PROSITE" id="PS51000">
    <property type="entry name" value="HTH_DEOR_2"/>
    <property type="match status" value="1"/>
</dbReference>
<dbReference type="RefSeq" id="WP_345217059.1">
    <property type="nucleotide sequence ID" value="NZ_BAABGN010000012.1"/>
</dbReference>
<dbReference type="SMART" id="SM00420">
    <property type="entry name" value="HTH_DEOR"/>
    <property type="match status" value="1"/>
</dbReference>
<keyword evidence="3" id="KW-0805">Transcription regulation</keyword>
<keyword evidence="7" id="KW-0238">DNA-binding</keyword>
<reference evidence="8" key="1">
    <citation type="journal article" date="2019" name="Int. J. Syst. Evol. Microbiol.">
        <title>The Global Catalogue of Microorganisms (GCM) 10K type strain sequencing project: providing services to taxonomists for standard genome sequencing and annotation.</title>
        <authorList>
            <consortium name="The Broad Institute Genomics Platform"/>
            <consortium name="The Broad Institute Genome Sequencing Center for Infectious Disease"/>
            <person name="Wu L."/>
            <person name="Ma J."/>
        </authorList>
    </citation>
    <scope>NUCLEOTIDE SEQUENCE [LARGE SCALE GENOMIC DNA]</scope>
    <source>
        <strain evidence="8">JCM 17810</strain>
    </source>
</reference>
<dbReference type="GO" id="GO:0003677">
    <property type="term" value="F:DNA binding"/>
    <property type="evidence" value="ECO:0007669"/>
    <property type="project" value="UniProtKB-KW"/>
</dbReference>
<name>A0ABP8LGK6_9MICO</name>
<feature type="domain" description="HTH deoR-type" evidence="6">
    <location>
        <begin position="4"/>
        <end position="59"/>
    </location>
</feature>
<evidence type="ECO:0000256" key="4">
    <source>
        <dbReference type="ARBA" id="ARBA00023163"/>
    </source>
</evidence>
<evidence type="ECO:0000256" key="5">
    <source>
        <dbReference type="ARBA" id="ARBA00024937"/>
    </source>
</evidence>
<dbReference type="PANTHER" id="PTHR30363">
    <property type="entry name" value="HTH-TYPE TRANSCRIPTIONAL REGULATOR SRLR-RELATED"/>
    <property type="match status" value="1"/>
</dbReference>
<dbReference type="InterPro" id="IPR037171">
    <property type="entry name" value="NagB/RpiA_transferase-like"/>
</dbReference>
<dbReference type="PANTHER" id="PTHR30363:SF4">
    <property type="entry name" value="GLYCEROL-3-PHOSPHATE REGULON REPRESSOR"/>
    <property type="match status" value="1"/>
</dbReference>
<dbReference type="Pfam" id="PF00455">
    <property type="entry name" value="DeoRC"/>
    <property type="match status" value="1"/>
</dbReference>